<sequence>MGRLPPESCSSLSPDSCSLPRLPCAARGAIRPCWARASGGVCTEACTGAHTHTHTHTHTHRHTHTPSLSWIDLEDSLAGHRELKGEGQPWAAVASVYSRGPELALLQGRKGGKMRWWPPRGTSDTANTYT</sequence>
<accession>A0A7J7XIW2</accession>
<protein>
    <submittedName>
        <fullName evidence="1">Uncharacterized protein</fullName>
    </submittedName>
</protein>
<evidence type="ECO:0000313" key="2">
    <source>
        <dbReference type="Proteomes" id="UP000527355"/>
    </source>
</evidence>
<name>A0A7J7XIW2_MYOMY</name>
<dbReference type="EMBL" id="JABWUV010000006">
    <property type="protein sequence ID" value="KAF6349240.1"/>
    <property type="molecule type" value="Genomic_DNA"/>
</dbReference>
<organism evidence="1 2">
    <name type="scientific">Myotis myotis</name>
    <name type="common">Greater mouse-eared bat</name>
    <name type="synonym">Vespertilio myotis</name>
    <dbReference type="NCBI Taxonomy" id="51298"/>
    <lineage>
        <taxon>Eukaryota</taxon>
        <taxon>Metazoa</taxon>
        <taxon>Chordata</taxon>
        <taxon>Craniata</taxon>
        <taxon>Vertebrata</taxon>
        <taxon>Euteleostomi</taxon>
        <taxon>Mammalia</taxon>
        <taxon>Eutheria</taxon>
        <taxon>Laurasiatheria</taxon>
        <taxon>Chiroptera</taxon>
        <taxon>Yangochiroptera</taxon>
        <taxon>Vespertilionidae</taxon>
        <taxon>Myotis</taxon>
    </lineage>
</organism>
<proteinExistence type="predicted"/>
<comment type="caution">
    <text evidence="1">The sequence shown here is derived from an EMBL/GenBank/DDBJ whole genome shotgun (WGS) entry which is preliminary data.</text>
</comment>
<reference evidence="1 2" key="1">
    <citation type="journal article" date="2020" name="Nature">
        <title>Six reference-quality genomes reveal evolution of bat adaptations.</title>
        <authorList>
            <person name="Jebb D."/>
            <person name="Huang Z."/>
            <person name="Pippel M."/>
            <person name="Hughes G.M."/>
            <person name="Lavrichenko K."/>
            <person name="Devanna P."/>
            <person name="Winkler S."/>
            <person name="Jermiin L.S."/>
            <person name="Skirmuntt E.C."/>
            <person name="Katzourakis A."/>
            <person name="Burkitt-Gray L."/>
            <person name="Ray D.A."/>
            <person name="Sullivan K.A.M."/>
            <person name="Roscito J.G."/>
            <person name="Kirilenko B.M."/>
            <person name="Davalos L.M."/>
            <person name="Corthals A.P."/>
            <person name="Power M.L."/>
            <person name="Jones G."/>
            <person name="Ransome R.D."/>
            <person name="Dechmann D.K.N."/>
            <person name="Locatelli A.G."/>
            <person name="Puechmaille S.J."/>
            <person name="Fedrigo O."/>
            <person name="Jarvis E.D."/>
            <person name="Hiller M."/>
            <person name="Vernes S.C."/>
            <person name="Myers E.W."/>
            <person name="Teeling E.C."/>
        </authorList>
    </citation>
    <scope>NUCLEOTIDE SEQUENCE [LARGE SCALE GENOMIC DNA]</scope>
    <source>
        <strain evidence="1">MMyoMyo1</strain>
        <tissue evidence="1">Flight muscle</tissue>
    </source>
</reference>
<dbReference type="Proteomes" id="UP000527355">
    <property type="component" value="Unassembled WGS sequence"/>
</dbReference>
<evidence type="ECO:0000313" key="1">
    <source>
        <dbReference type="EMBL" id="KAF6349240.1"/>
    </source>
</evidence>
<dbReference type="AlphaFoldDB" id="A0A7J7XIW2"/>
<keyword evidence="2" id="KW-1185">Reference proteome</keyword>
<gene>
    <name evidence="1" type="ORF">mMyoMyo1_011787</name>
</gene>